<protein>
    <submittedName>
        <fullName evidence="2">Gamma-glutamyltransferase</fullName>
    </submittedName>
</protein>
<dbReference type="InterPro" id="IPR052896">
    <property type="entry name" value="GGT-like_enzyme"/>
</dbReference>
<dbReference type="Proteomes" id="UP000608530">
    <property type="component" value="Unassembled WGS sequence"/>
</dbReference>
<dbReference type="InterPro" id="IPR029055">
    <property type="entry name" value="Ntn_hydrolases_N"/>
</dbReference>
<gene>
    <name evidence="2" type="ORF">JD276_07735</name>
</gene>
<dbReference type="Pfam" id="PF01019">
    <property type="entry name" value="G_glu_transpept"/>
    <property type="match status" value="1"/>
</dbReference>
<dbReference type="RefSeq" id="WP_200115066.1">
    <property type="nucleotide sequence ID" value="NZ_JAEHOH010000009.1"/>
</dbReference>
<name>A0A934UV71_9MICO</name>
<keyword evidence="3" id="KW-1185">Reference proteome</keyword>
<dbReference type="PANTHER" id="PTHR43881">
    <property type="entry name" value="GAMMA-GLUTAMYLTRANSPEPTIDASE (AFU_ORTHOLOGUE AFUA_4G13580)"/>
    <property type="match status" value="1"/>
</dbReference>
<dbReference type="Gene3D" id="3.60.20.40">
    <property type="match status" value="1"/>
</dbReference>
<comment type="caution">
    <text evidence="2">The sequence shown here is derived from an EMBL/GenBank/DDBJ whole genome shotgun (WGS) entry which is preliminary data.</text>
</comment>
<reference evidence="2" key="1">
    <citation type="submission" date="2020-12" db="EMBL/GenBank/DDBJ databases">
        <title>Leucobacter sp. CAS1, isolated from Chromium sludge.</title>
        <authorList>
            <person name="Xu Z."/>
        </authorList>
    </citation>
    <scope>NUCLEOTIDE SEQUENCE</scope>
    <source>
        <strain evidence="2">CSA1</strain>
    </source>
</reference>
<evidence type="ECO:0000313" key="3">
    <source>
        <dbReference type="Proteomes" id="UP000608530"/>
    </source>
</evidence>
<evidence type="ECO:0000313" key="2">
    <source>
        <dbReference type="EMBL" id="MBK0418923.1"/>
    </source>
</evidence>
<accession>A0A934UV71</accession>
<organism evidence="2 3">
    <name type="scientific">Leucobacter chromiisoli</name>
    <dbReference type="NCBI Taxonomy" id="2796471"/>
    <lineage>
        <taxon>Bacteria</taxon>
        <taxon>Bacillati</taxon>
        <taxon>Actinomycetota</taxon>
        <taxon>Actinomycetes</taxon>
        <taxon>Micrococcales</taxon>
        <taxon>Microbacteriaceae</taxon>
        <taxon>Leucobacter</taxon>
    </lineage>
</organism>
<sequence>MTQQTSSSTGGAIATPHASATEVGAQVLRNGGNAIDAALAAAVALCVVYPNNVALGSDLVALVHTPDGRVHEINATGGAPSGTSLQQLRERYGDVLPMYGIDTINLPGAVRGLERMHALGGALPWRELLRPSVDLARDGVPMPSSVAKGIRSLESLLRADPGCAGVFFREGEPIAEGEPFRQPALAETLERLADAGPDEFYTGRSGAAWLAALNAMGSGLTAEDLQSFEPEVGAPLRLDVEGFSFISSNPNTQGFALLRALRAAGGFDGGIDPVPLATAFLDANAVRDQYLADPRFGGLSGAELLAIAPPEHIDAPYRGRPMGDTVGIAVASGDGYAVSLIQSVYFQFGSAVLDPGTGILFQNRGTSFSLDAEAANSYRPGKRPSHTLMPVLIQQDGRLRFVSATMGGQGQPQIHAQLFSAAMEGRGLDEVVAGPRWLVGRQTPSDGRDTVTAEADLDDRVVQRFVEAGLRPKRVAELSDVVGHANLIEIDADSTMAAASDPRSDGAAVVISAAPTRPEQKAPGN</sequence>
<dbReference type="PRINTS" id="PR01210">
    <property type="entry name" value="GGTRANSPTASE"/>
</dbReference>
<dbReference type="AlphaFoldDB" id="A0A934UV71"/>
<feature type="region of interest" description="Disordered" evidence="1">
    <location>
        <begin position="498"/>
        <end position="525"/>
    </location>
</feature>
<dbReference type="PANTHER" id="PTHR43881:SF5">
    <property type="entry name" value="GAMMA-GLUTAMYLTRANSPEPTIDASE"/>
    <property type="match status" value="1"/>
</dbReference>
<proteinExistence type="predicted"/>
<evidence type="ECO:0000256" key="1">
    <source>
        <dbReference type="SAM" id="MobiDB-lite"/>
    </source>
</evidence>
<dbReference type="InterPro" id="IPR043137">
    <property type="entry name" value="GGT_ssub_C"/>
</dbReference>
<dbReference type="EMBL" id="JAEHOH010000009">
    <property type="protein sequence ID" value="MBK0418923.1"/>
    <property type="molecule type" value="Genomic_DNA"/>
</dbReference>
<dbReference type="SUPFAM" id="SSF56235">
    <property type="entry name" value="N-terminal nucleophile aminohydrolases (Ntn hydrolases)"/>
    <property type="match status" value="1"/>
</dbReference>